<dbReference type="Proteomes" id="UP000313231">
    <property type="component" value="Unassembled WGS sequence"/>
</dbReference>
<dbReference type="PROSITE" id="PS50935">
    <property type="entry name" value="SSB"/>
    <property type="match status" value="1"/>
</dbReference>
<dbReference type="InterPro" id="IPR000424">
    <property type="entry name" value="Primosome_PriB/ssb"/>
</dbReference>
<organism evidence="3 4">
    <name type="scientific">Nocardioides albidus</name>
    <dbReference type="NCBI Taxonomy" id="1517589"/>
    <lineage>
        <taxon>Bacteria</taxon>
        <taxon>Bacillati</taxon>
        <taxon>Actinomycetota</taxon>
        <taxon>Actinomycetes</taxon>
        <taxon>Propionibacteriales</taxon>
        <taxon>Nocardioidaceae</taxon>
        <taxon>Nocardioides</taxon>
    </lineage>
</organism>
<protein>
    <submittedName>
        <fullName evidence="3">Single-stranded DNA-binding protein</fullName>
    </submittedName>
</protein>
<keyword evidence="1 2" id="KW-0238">DNA-binding</keyword>
<evidence type="ECO:0000313" key="3">
    <source>
        <dbReference type="EMBL" id="TNM50268.1"/>
    </source>
</evidence>
<dbReference type="OrthoDB" id="5186768at2"/>
<reference evidence="3 4" key="1">
    <citation type="journal article" date="2016" name="Int. J. Syst. Evol. Microbiol.">
        <title>Nocardioides albidus sp. nov., an actinobacterium isolated from garden soil.</title>
        <authorList>
            <person name="Singh H."/>
            <person name="Du J."/>
            <person name="Trinh H."/>
            <person name="Won K."/>
            <person name="Yang J.E."/>
            <person name="Yin C."/>
            <person name="Kook M."/>
            <person name="Yi T.H."/>
        </authorList>
    </citation>
    <scope>NUCLEOTIDE SEQUENCE [LARGE SCALE GENOMIC DNA]</scope>
    <source>
        <strain evidence="3 4">CCTCC AB 2015297</strain>
    </source>
</reference>
<dbReference type="AlphaFoldDB" id="A0A5C4WPS1"/>
<gene>
    <name evidence="3" type="ORF">FHP29_00665</name>
</gene>
<accession>A0A5C4WPS1</accession>
<name>A0A5C4WPS1_9ACTN</name>
<dbReference type="SUPFAM" id="SSF50249">
    <property type="entry name" value="Nucleic acid-binding proteins"/>
    <property type="match status" value="1"/>
</dbReference>
<keyword evidence="4" id="KW-1185">Reference proteome</keyword>
<dbReference type="Pfam" id="PF00436">
    <property type="entry name" value="SSB"/>
    <property type="match status" value="1"/>
</dbReference>
<proteinExistence type="predicted"/>
<evidence type="ECO:0000256" key="1">
    <source>
        <dbReference type="ARBA" id="ARBA00023125"/>
    </source>
</evidence>
<evidence type="ECO:0000256" key="2">
    <source>
        <dbReference type="PROSITE-ProRule" id="PRU00252"/>
    </source>
</evidence>
<dbReference type="EMBL" id="VDMP01000009">
    <property type="protein sequence ID" value="TNM50268.1"/>
    <property type="molecule type" value="Genomic_DNA"/>
</dbReference>
<comment type="caution">
    <text evidence="3">The sequence shown here is derived from an EMBL/GenBank/DDBJ whole genome shotgun (WGS) entry which is preliminary data.</text>
</comment>
<dbReference type="InterPro" id="IPR012340">
    <property type="entry name" value="NA-bd_OB-fold"/>
</dbReference>
<dbReference type="RefSeq" id="WP_139620941.1">
    <property type="nucleotide sequence ID" value="NZ_VDMP01000009.1"/>
</dbReference>
<evidence type="ECO:0000313" key="4">
    <source>
        <dbReference type="Proteomes" id="UP000313231"/>
    </source>
</evidence>
<sequence length="121" mass="13133">MTMEMQAVATANTVLLSGRVAAEPEERVLPSGDRLWTCRLVVPRTDVRVLASGRRGPSVDVVDLAGWSGRVRRSMSTWHAGDVVGVEGALRRRFYRAGGQTASRVEVEVTAARVLRRATSG</sequence>
<dbReference type="GO" id="GO:0003697">
    <property type="term" value="F:single-stranded DNA binding"/>
    <property type="evidence" value="ECO:0007669"/>
    <property type="project" value="InterPro"/>
</dbReference>
<dbReference type="Gene3D" id="2.40.50.140">
    <property type="entry name" value="Nucleic acid-binding proteins"/>
    <property type="match status" value="1"/>
</dbReference>